<sequence length="97" mass="10908">MASLGRAAIKLGNNVKEIRVHLCQKSLSSKGVRDFIEQQYVELKKTNPTFPFLIRECSNVEPKIWARYEFGKEKSVSLANLTSQQVSETLKTMSSSG</sequence>
<dbReference type="RefSeq" id="XP_009014146.1">
    <property type="nucleotide sequence ID" value="XM_009015898.1"/>
</dbReference>
<keyword evidence="13 16" id="KW-1015">Disulfide bond</keyword>
<keyword evidence="20" id="KW-1185">Reference proteome</keyword>
<evidence type="ECO:0000256" key="13">
    <source>
        <dbReference type="ARBA" id="ARBA00023157"/>
    </source>
</evidence>
<dbReference type="Proteomes" id="UP000015101">
    <property type="component" value="Unassembled WGS sequence"/>
</dbReference>
<dbReference type="eggNOG" id="KOG3446">
    <property type="taxonomic scope" value="Eukaryota"/>
</dbReference>
<dbReference type="OMA" id="FIEQQYV"/>
<evidence type="ECO:0000256" key="1">
    <source>
        <dbReference type="ARBA" id="ARBA00003195"/>
    </source>
</evidence>
<evidence type="ECO:0000256" key="3">
    <source>
        <dbReference type="ARBA" id="ARBA00008939"/>
    </source>
</evidence>
<keyword evidence="11" id="KW-0496">Mitochondrion</keyword>
<dbReference type="PANTHER" id="PTHR12878:SF0">
    <property type="entry name" value="NADH DEHYDROGENASE [UBIQUINONE] 1 ALPHA SUBCOMPLEX SUBUNIT 2"/>
    <property type="match status" value="1"/>
</dbReference>
<evidence type="ECO:0000256" key="14">
    <source>
        <dbReference type="ARBA" id="ARBA00031441"/>
    </source>
</evidence>
<comment type="similarity">
    <text evidence="3">Belongs to the complex I NDUFA2 subunit family.</text>
</comment>
<evidence type="ECO:0000256" key="9">
    <source>
        <dbReference type="ARBA" id="ARBA00022982"/>
    </source>
</evidence>
<keyword evidence="12" id="KW-0472">Membrane</keyword>
<comment type="subcellular location">
    <subcellularLocation>
        <location evidence="2">Mitochondrion inner membrane</location>
        <topology evidence="2">Peripheral membrane protein</topology>
        <orientation evidence="2">Matrix side</orientation>
    </subcellularLocation>
</comment>
<evidence type="ECO:0000313" key="20">
    <source>
        <dbReference type="Proteomes" id="UP000015101"/>
    </source>
</evidence>
<feature type="domain" description="Ribosomal protein/NADH dehydrogenase" evidence="17">
    <location>
        <begin position="24"/>
        <end position="97"/>
    </location>
</feature>
<keyword evidence="7" id="KW-0679">Respiratory chain</keyword>
<evidence type="ECO:0000259" key="17">
    <source>
        <dbReference type="SMART" id="SM00916"/>
    </source>
</evidence>
<keyword evidence="6" id="KW-0813">Transport</keyword>
<dbReference type="HOGENOM" id="CLU_110897_1_0_1"/>
<dbReference type="FunCoup" id="T1G2B0">
    <property type="interactions" value="1013"/>
</dbReference>
<evidence type="ECO:0000313" key="19">
    <source>
        <dbReference type="EnsemblMetazoa" id="HelroP75835"/>
    </source>
</evidence>
<keyword evidence="9" id="KW-0249">Electron transport</keyword>
<name>T1G2B0_HELRO</name>
<comment type="subunit">
    <text evidence="4">Complex I is composed of 45 different subunits.</text>
</comment>
<dbReference type="PANTHER" id="PTHR12878">
    <property type="entry name" value="NADH-UBIQUINONE OXIDOREDUCTASE B8 SUBUNIT"/>
    <property type="match status" value="1"/>
</dbReference>
<dbReference type="KEGG" id="hro:HELRODRAFT_75835"/>
<dbReference type="FunFam" id="3.40.30.10:FF:000127">
    <property type="entry name" value="NADH dehydrogenase [ubiquinone] 1 alpha subcomplex subunit 2"/>
    <property type="match status" value="1"/>
</dbReference>
<dbReference type="GO" id="GO:0045271">
    <property type="term" value="C:respiratory chain complex I"/>
    <property type="evidence" value="ECO:0000318"/>
    <property type="project" value="GO_Central"/>
</dbReference>
<dbReference type="CTD" id="20215208"/>
<gene>
    <name evidence="19" type="primary">20215208</name>
    <name evidence="18" type="ORF">HELRODRAFT_75835</name>
</gene>
<evidence type="ECO:0000256" key="15">
    <source>
        <dbReference type="ARBA" id="ARBA00032513"/>
    </source>
</evidence>
<organism evidence="19 20">
    <name type="scientific">Helobdella robusta</name>
    <name type="common">Californian leech</name>
    <dbReference type="NCBI Taxonomy" id="6412"/>
    <lineage>
        <taxon>Eukaryota</taxon>
        <taxon>Metazoa</taxon>
        <taxon>Spiralia</taxon>
        <taxon>Lophotrochozoa</taxon>
        <taxon>Annelida</taxon>
        <taxon>Clitellata</taxon>
        <taxon>Hirudinea</taxon>
        <taxon>Rhynchobdellida</taxon>
        <taxon>Glossiphoniidae</taxon>
        <taxon>Helobdella</taxon>
    </lineage>
</organism>
<dbReference type="Gene3D" id="3.40.30.10">
    <property type="entry name" value="Glutaredoxin"/>
    <property type="match status" value="1"/>
</dbReference>
<dbReference type="InterPro" id="IPR036249">
    <property type="entry name" value="Thioredoxin-like_sf"/>
</dbReference>
<dbReference type="Pfam" id="PF05047">
    <property type="entry name" value="L51_S25_CI-B8"/>
    <property type="match status" value="1"/>
</dbReference>
<reference evidence="20" key="1">
    <citation type="submission" date="2012-12" db="EMBL/GenBank/DDBJ databases">
        <authorList>
            <person name="Hellsten U."/>
            <person name="Grimwood J."/>
            <person name="Chapman J.A."/>
            <person name="Shapiro H."/>
            <person name="Aerts A."/>
            <person name="Otillar R.P."/>
            <person name="Terry A.Y."/>
            <person name="Boore J.L."/>
            <person name="Simakov O."/>
            <person name="Marletaz F."/>
            <person name="Cho S.-J."/>
            <person name="Edsinger-Gonzales E."/>
            <person name="Havlak P."/>
            <person name="Kuo D.-H."/>
            <person name="Larsson T."/>
            <person name="Lv J."/>
            <person name="Arendt D."/>
            <person name="Savage R."/>
            <person name="Osoegawa K."/>
            <person name="de Jong P."/>
            <person name="Lindberg D.R."/>
            <person name="Seaver E.C."/>
            <person name="Weisblat D.A."/>
            <person name="Putnam N.H."/>
            <person name="Grigoriev I.V."/>
            <person name="Rokhsar D.S."/>
        </authorList>
    </citation>
    <scope>NUCLEOTIDE SEQUENCE</scope>
</reference>
<evidence type="ECO:0000256" key="12">
    <source>
        <dbReference type="ARBA" id="ARBA00023136"/>
    </source>
</evidence>
<evidence type="ECO:0000256" key="2">
    <source>
        <dbReference type="ARBA" id="ARBA00004443"/>
    </source>
</evidence>
<protein>
    <recommendedName>
        <fullName evidence="5">NADH dehydrogenase [ubiquinone] 1 alpha subcomplex subunit 2</fullName>
    </recommendedName>
    <alternativeName>
        <fullName evidence="14">Complex I-B8</fullName>
    </alternativeName>
    <alternativeName>
        <fullName evidence="15">NADH-ubiquinone oxidoreductase B8 subunit</fullName>
    </alternativeName>
</protein>
<accession>T1G2B0</accession>
<reference evidence="19" key="3">
    <citation type="submission" date="2015-06" db="UniProtKB">
        <authorList>
            <consortium name="EnsemblMetazoa"/>
        </authorList>
    </citation>
    <scope>IDENTIFICATION</scope>
</reference>
<dbReference type="STRING" id="6412.T1G2B0"/>
<keyword evidence="10" id="KW-0007">Acetylation</keyword>
<dbReference type="GeneID" id="20215208"/>
<evidence type="ECO:0000256" key="4">
    <source>
        <dbReference type="ARBA" id="ARBA00011533"/>
    </source>
</evidence>
<dbReference type="PIRSF" id="PIRSF005822">
    <property type="entry name" value="NDUA2"/>
    <property type="match status" value="1"/>
</dbReference>
<dbReference type="EMBL" id="KB096183">
    <property type="protein sequence ID" value="ESO07535.1"/>
    <property type="molecule type" value="Genomic_DNA"/>
</dbReference>
<dbReference type="AlphaFoldDB" id="T1G2B0"/>
<dbReference type="InterPro" id="IPR016464">
    <property type="entry name" value="NADH_Ub_cplx-1_asu_su-2"/>
</dbReference>
<dbReference type="EMBL" id="AMQM01003470">
    <property type="status" value="NOT_ANNOTATED_CDS"/>
    <property type="molecule type" value="Genomic_DNA"/>
</dbReference>
<evidence type="ECO:0000256" key="5">
    <source>
        <dbReference type="ARBA" id="ARBA00016394"/>
    </source>
</evidence>
<proteinExistence type="inferred from homology"/>
<evidence type="ECO:0000313" key="18">
    <source>
        <dbReference type="EMBL" id="ESO07535.1"/>
    </source>
</evidence>
<comment type="function">
    <text evidence="1">Accessory subunit of the mitochondrial membrane respiratory chain NADH dehydrogenase (Complex I), that is believed not to be involved in catalysis. Complex I functions in the transfer of electrons from NADH to the respiratory chain. The immediate electron acceptor for the enzyme is believed to be ubiquinone.</text>
</comment>
<evidence type="ECO:0000256" key="8">
    <source>
        <dbReference type="ARBA" id="ARBA00022792"/>
    </source>
</evidence>
<dbReference type="OrthoDB" id="10250268at2759"/>
<keyword evidence="8" id="KW-0999">Mitochondrion inner membrane</keyword>
<reference evidence="18 20" key="2">
    <citation type="journal article" date="2013" name="Nature">
        <title>Insights into bilaterian evolution from three spiralian genomes.</title>
        <authorList>
            <person name="Simakov O."/>
            <person name="Marletaz F."/>
            <person name="Cho S.J."/>
            <person name="Edsinger-Gonzales E."/>
            <person name="Havlak P."/>
            <person name="Hellsten U."/>
            <person name="Kuo D.H."/>
            <person name="Larsson T."/>
            <person name="Lv J."/>
            <person name="Arendt D."/>
            <person name="Savage R."/>
            <person name="Osoegawa K."/>
            <person name="de Jong P."/>
            <person name="Grimwood J."/>
            <person name="Chapman J.A."/>
            <person name="Shapiro H."/>
            <person name="Aerts A."/>
            <person name="Otillar R.P."/>
            <person name="Terry A.Y."/>
            <person name="Boore J.L."/>
            <person name="Grigoriev I.V."/>
            <person name="Lindberg D.R."/>
            <person name="Seaver E.C."/>
            <person name="Weisblat D.A."/>
            <person name="Putnam N.H."/>
            <person name="Rokhsar D.S."/>
        </authorList>
    </citation>
    <scope>NUCLEOTIDE SEQUENCE</scope>
</reference>
<dbReference type="InterPro" id="IPR007741">
    <property type="entry name" value="Ribosomal_mL43/mS25/NADH_DH"/>
</dbReference>
<evidence type="ECO:0000256" key="16">
    <source>
        <dbReference type="PIRSR" id="PIRSR005822-1"/>
    </source>
</evidence>
<dbReference type="GO" id="GO:0005743">
    <property type="term" value="C:mitochondrial inner membrane"/>
    <property type="evidence" value="ECO:0007669"/>
    <property type="project" value="UniProtKB-SubCell"/>
</dbReference>
<dbReference type="SMART" id="SM00916">
    <property type="entry name" value="L51_S25_CI-B8"/>
    <property type="match status" value="1"/>
</dbReference>
<evidence type="ECO:0000256" key="7">
    <source>
        <dbReference type="ARBA" id="ARBA00022660"/>
    </source>
</evidence>
<dbReference type="SUPFAM" id="SSF52833">
    <property type="entry name" value="Thioredoxin-like"/>
    <property type="match status" value="1"/>
</dbReference>
<evidence type="ECO:0000256" key="11">
    <source>
        <dbReference type="ARBA" id="ARBA00023128"/>
    </source>
</evidence>
<dbReference type="InParanoid" id="T1G2B0"/>
<evidence type="ECO:0000256" key="6">
    <source>
        <dbReference type="ARBA" id="ARBA00022448"/>
    </source>
</evidence>
<dbReference type="EnsemblMetazoa" id="HelroT75835">
    <property type="protein sequence ID" value="HelroP75835"/>
    <property type="gene ID" value="HelroG75835"/>
</dbReference>
<feature type="disulfide bond" description="Redox-active" evidence="16">
    <location>
        <begin position="23"/>
        <end position="57"/>
    </location>
</feature>
<evidence type="ECO:0000256" key="10">
    <source>
        <dbReference type="ARBA" id="ARBA00022990"/>
    </source>
</evidence>